<dbReference type="KEGG" id="drt:Dret_0754"/>
<dbReference type="HOGENOM" id="CLU_527597_0_0_7"/>
<gene>
    <name evidence="1" type="ordered locus">Dret_0754</name>
</gene>
<dbReference type="NCBIfam" id="NF033874">
    <property type="entry name" value="SidJ_rel_pseudo"/>
    <property type="match status" value="1"/>
</dbReference>
<sequence>MTTECPAQAFASLRRCHSDPAGVYMGLKRLNEAVRQAPESVEDLVVEHIVALLASPKFATQSKAFFIFREATQTLALLVRFGTPHIRQQALLALQRCVFAGQGTSRHAAAEAAGALPLNLAGPSPESFVSGCAGVYPPDRIPGGGEGERRGPWRWAGRSLWAPMRDGRVFVCKCLRRGGHPETLYREAAWLNWLSTSMAEQFGVFGLETVDGHPLFELDLSKETGVPPDIGSKPACLGFWAPARYFAYLNAPWEGKLDLKRCGRGLRRCAYELGLLAGYGVVHTDPIALFHNQIQYWRRGDGGRYQWYRGGRLDQWLASCRHPNLGLDGLRDFEHLVPCTGGGRRFFHALGDHFLSLALVAGSCFRFQAPERVGTVGSGEPVDTRDLFDAEMLAEWLEGCFFSYYAGFTQKTSYQGQCPIPVARIARELVEAFGRDLHMVEILRQQDLEYMGREGVLAYLSARGVEQGEANRLWERGEEIPVASGPHLGEFNSRLNTPALLDYVAQAAALCVAGRYLEEQWGAWPDPLLYGAAATPAVPSARAAGNWMGL</sequence>
<dbReference type="STRING" id="485915.Dret_0754"/>
<dbReference type="EMBL" id="CP001734">
    <property type="protein sequence ID" value="ACV68046.1"/>
    <property type="molecule type" value="Genomic_DNA"/>
</dbReference>
<accession>C8X0U9</accession>
<proteinExistence type="predicted"/>
<dbReference type="Proteomes" id="UP000001052">
    <property type="component" value="Chromosome"/>
</dbReference>
<name>C8X0U9_DESRD</name>
<organism evidence="1 2">
    <name type="scientific">Desulfohalobium retbaense (strain ATCC 49708 / DSM 5692 / JCM 16813 / HR100)</name>
    <dbReference type="NCBI Taxonomy" id="485915"/>
    <lineage>
        <taxon>Bacteria</taxon>
        <taxon>Pseudomonadati</taxon>
        <taxon>Thermodesulfobacteriota</taxon>
        <taxon>Desulfovibrionia</taxon>
        <taxon>Desulfovibrionales</taxon>
        <taxon>Desulfohalobiaceae</taxon>
        <taxon>Desulfohalobium</taxon>
    </lineage>
</organism>
<reference evidence="2" key="1">
    <citation type="submission" date="2009-09" db="EMBL/GenBank/DDBJ databases">
        <title>The complete chromosome of Desulfohalobium retbaense DSM 5692.</title>
        <authorList>
            <consortium name="US DOE Joint Genome Institute (JGI-PGF)"/>
            <person name="Lucas S."/>
            <person name="Copeland A."/>
            <person name="Lapidus A."/>
            <person name="Glavina del Rio T."/>
            <person name="Dalin E."/>
            <person name="Tice H."/>
            <person name="Bruce D."/>
            <person name="Goodwin L."/>
            <person name="Pitluck S."/>
            <person name="Kyrpides N."/>
            <person name="Mavromatis K."/>
            <person name="Ivanova N."/>
            <person name="Mikhailova N."/>
            <person name="Munk A.C."/>
            <person name="Brettin T."/>
            <person name="Detter J.C."/>
            <person name="Han C."/>
            <person name="Tapia R."/>
            <person name="Larimer F."/>
            <person name="Land M."/>
            <person name="Hauser L."/>
            <person name="Markowitz V."/>
            <person name="Cheng J.-F."/>
            <person name="Hugenholtz P."/>
            <person name="Woyke T."/>
            <person name="Wu D."/>
            <person name="Spring S."/>
            <person name="Klenk H.-P."/>
            <person name="Eisen J.A."/>
        </authorList>
    </citation>
    <scope>NUCLEOTIDE SEQUENCE [LARGE SCALE GENOMIC DNA]</scope>
    <source>
        <strain evidence="2">DSM 5692</strain>
    </source>
</reference>
<dbReference type="eggNOG" id="COG1413">
    <property type="taxonomic scope" value="Bacteria"/>
</dbReference>
<evidence type="ECO:0000313" key="1">
    <source>
        <dbReference type="EMBL" id="ACV68046.1"/>
    </source>
</evidence>
<dbReference type="AlphaFoldDB" id="C8X0U9"/>
<reference evidence="1 2" key="2">
    <citation type="journal article" date="2010" name="Stand. Genomic Sci.">
        <title>Complete genome sequence of Desulfohalobium retbaense type strain (HR(100)).</title>
        <authorList>
            <person name="Spring S."/>
            <person name="Nolan M."/>
            <person name="Lapidus A."/>
            <person name="Glavina Del Rio T."/>
            <person name="Copeland A."/>
            <person name="Tice H."/>
            <person name="Cheng J.F."/>
            <person name="Lucas S."/>
            <person name="Land M."/>
            <person name="Chen F."/>
            <person name="Bruce D."/>
            <person name="Goodwin L."/>
            <person name="Pitluck S."/>
            <person name="Ivanova N."/>
            <person name="Mavromatis K."/>
            <person name="Mikhailova N."/>
            <person name="Pati A."/>
            <person name="Chen A."/>
            <person name="Palaniappan K."/>
            <person name="Hauser L."/>
            <person name="Chang Y.J."/>
            <person name="Jeffries C.D."/>
            <person name="Munk C."/>
            <person name="Kiss H."/>
            <person name="Chain P."/>
            <person name="Han C."/>
            <person name="Brettin T."/>
            <person name="Detter J.C."/>
            <person name="Schuler E."/>
            <person name="Goker M."/>
            <person name="Rohde M."/>
            <person name="Bristow J."/>
            <person name="Eisen J.A."/>
            <person name="Markowitz V."/>
            <person name="Hugenholtz P."/>
            <person name="Kyrpides N.C."/>
            <person name="Klenk H.P."/>
        </authorList>
    </citation>
    <scope>NUCLEOTIDE SEQUENCE [LARGE SCALE GENOMIC DNA]</scope>
    <source>
        <strain evidence="1 2">DSM 5692</strain>
    </source>
</reference>
<protein>
    <submittedName>
        <fullName evidence="1">Uncharacterized protein</fullName>
    </submittedName>
</protein>
<dbReference type="RefSeq" id="WP_015751204.1">
    <property type="nucleotide sequence ID" value="NC_013223.1"/>
</dbReference>
<keyword evidence="2" id="KW-1185">Reference proteome</keyword>
<evidence type="ECO:0000313" key="2">
    <source>
        <dbReference type="Proteomes" id="UP000001052"/>
    </source>
</evidence>